<dbReference type="GO" id="GO:1904680">
    <property type="term" value="F:peptide transmembrane transporter activity"/>
    <property type="evidence" value="ECO:0007669"/>
    <property type="project" value="TreeGrafter"/>
</dbReference>
<dbReference type="STRING" id="44933.SAMN05660971_00845"/>
<feature type="domain" description="Solute-binding protein family 5" evidence="2">
    <location>
        <begin position="67"/>
        <end position="425"/>
    </location>
</feature>
<dbReference type="GO" id="GO:0030288">
    <property type="term" value="C:outer membrane-bounded periplasmic space"/>
    <property type="evidence" value="ECO:0007669"/>
    <property type="project" value="UniProtKB-ARBA"/>
</dbReference>
<keyword evidence="1" id="KW-0732">Signal</keyword>
<dbReference type="InterPro" id="IPR030678">
    <property type="entry name" value="Peptide/Ni-bd"/>
</dbReference>
<feature type="chain" id="PRO_5013337021" evidence="1">
    <location>
        <begin position="26"/>
        <end position="508"/>
    </location>
</feature>
<evidence type="ECO:0000256" key="1">
    <source>
        <dbReference type="SAM" id="SignalP"/>
    </source>
</evidence>
<dbReference type="EMBL" id="BJXU01000001">
    <property type="protein sequence ID" value="GEN22054.1"/>
    <property type="molecule type" value="Genomic_DNA"/>
</dbReference>
<dbReference type="InterPro" id="IPR039424">
    <property type="entry name" value="SBP_5"/>
</dbReference>
<dbReference type="PANTHER" id="PTHR30290">
    <property type="entry name" value="PERIPLASMIC BINDING COMPONENT OF ABC TRANSPORTER"/>
    <property type="match status" value="1"/>
</dbReference>
<dbReference type="Gene3D" id="3.10.105.10">
    <property type="entry name" value="Dipeptide-binding Protein, Domain 3"/>
    <property type="match status" value="1"/>
</dbReference>
<dbReference type="PANTHER" id="PTHR30290:SF83">
    <property type="entry name" value="ABC TRANSPORTER SUBSTRATE-BINDING PROTEIN"/>
    <property type="match status" value="1"/>
</dbReference>
<dbReference type="Pfam" id="PF00496">
    <property type="entry name" value="SBP_bac_5"/>
    <property type="match status" value="1"/>
</dbReference>
<evidence type="ECO:0000313" key="3">
    <source>
        <dbReference type="EMBL" id="GEN22054.1"/>
    </source>
</evidence>
<keyword evidence="6" id="KW-1185">Reference proteome</keyword>
<dbReference type="GO" id="GO:0043190">
    <property type="term" value="C:ATP-binding cassette (ABC) transporter complex"/>
    <property type="evidence" value="ECO:0007669"/>
    <property type="project" value="InterPro"/>
</dbReference>
<evidence type="ECO:0000259" key="2">
    <source>
        <dbReference type="Pfam" id="PF00496"/>
    </source>
</evidence>
<proteinExistence type="predicted"/>
<evidence type="ECO:0000313" key="6">
    <source>
        <dbReference type="Proteomes" id="UP000321726"/>
    </source>
</evidence>
<dbReference type="InterPro" id="IPR000914">
    <property type="entry name" value="SBP_5_dom"/>
</dbReference>
<organism evidence="4 5">
    <name type="scientific">Halomonas cupida</name>
    <dbReference type="NCBI Taxonomy" id="44933"/>
    <lineage>
        <taxon>Bacteria</taxon>
        <taxon>Pseudomonadati</taxon>
        <taxon>Pseudomonadota</taxon>
        <taxon>Gammaproteobacteria</taxon>
        <taxon>Oceanospirillales</taxon>
        <taxon>Halomonadaceae</taxon>
        <taxon>Halomonas</taxon>
    </lineage>
</organism>
<evidence type="ECO:0000313" key="4">
    <source>
        <dbReference type="EMBL" id="SHL52782.1"/>
    </source>
</evidence>
<dbReference type="EMBL" id="FRCA01000001">
    <property type="protein sequence ID" value="SHL52782.1"/>
    <property type="molecule type" value="Genomic_DNA"/>
</dbReference>
<dbReference type="SUPFAM" id="SSF53850">
    <property type="entry name" value="Periplasmic binding protein-like II"/>
    <property type="match status" value="1"/>
</dbReference>
<reference evidence="3 6" key="2">
    <citation type="submission" date="2019-07" db="EMBL/GenBank/DDBJ databases">
        <title>Whole genome shotgun sequence of Halomonas cupida NBRC 102219.</title>
        <authorList>
            <person name="Hosoyama A."/>
            <person name="Uohara A."/>
            <person name="Ohji S."/>
            <person name="Ichikawa N."/>
        </authorList>
    </citation>
    <scope>NUCLEOTIDE SEQUENCE [LARGE SCALE GENOMIC DNA]</scope>
    <source>
        <strain evidence="3 6">NBRC 102219</strain>
    </source>
</reference>
<accession>A0A1M7BCQ8</accession>
<dbReference type="Proteomes" id="UP000184123">
    <property type="component" value="Unassembled WGS sequence"/>
</dbReference>
<evidence type="ECO:0000313" key="5">
    <source>
        <dbReference type="Proteomes" id="UP000184123"/>
    </source>
</evidence>
<dbReference type="PIRSF" id="PIRSF002741">
    <property type="entry name" value="MppA"/>
    <property type="match status" value="1"/>
</dbReference>
<feature type="signal peptide" evidence="1">
    <location>
        <begin position="1"/>
        <end position="25"/>
    </location>
</feature>
<dbReference type="Proteomes" id="UP000321726">
    <property type="component" value="Unassembled WGS sequence"/>
</dbReference>
<dbReference type="CDD" id="cd08490">
    <property type="entry name" value="PBP2_NikA_DppA_OppA_like_3"/>
    <property type="match status" value="1"/>
</dbReference>
<reference evidence="4 5" key="1">
    <citation type="submission" date="2016-11" db="EMBL/GenBank/DDBJ databases">
        <authorList>
            <person name="Jaros S."/>
            <person name="Januszkiewicz K."/>
            <person name="Wedrychowicz H."/>
        </authorList>
    </citation>
    <scope>NUCLEOTIDE SEQUENCE [LARGE SCALE GENOMIC DNA]</scope>
    <source>
        <strain evidence="4 5">DSM 4740</strain>
    </source>
</reference>
<dbReference type="RefSeq" id="WP_073433707.1">
    <property type="nucleotide sequence ID" value="NZ_BJXU01000001.1"/>
</dbReference>
<gene>
    <name evidence="3" type="ORF">HCU01_00030</name>
    <name evidence="4" type="ORF">SAMN05660971_00845</name>
</gene>
<dbReference type="GO" id="GO:0015833">
    <property type="term" value="P:peptide transport"/>
    <property type="evidence" value="ECO:0007669"/>
    <property type="project" value="TreeGrafter"/>
</dbReference>
<protein>
    <submittedName>
        <fullName evidence="3">ABC transporter substrate-binding protein</fullName>
    </submittedName>
    <submittedName>
        <fullName evidence="4">Peptide/nickel transport system substrate-binding protein</fullName>
    </submittedName>
</protein>
<sequence>MTNHWRNLAMAALGGALLFPINVHADDRVDVVAPWEINSLDPVQAGHVYGRMQIAETLVDTDLQGNLVPGLATDWQSSDDGLSWRFNVRPEVRFHDGSRMTAESVAQSLNRTLANPGVLSQADIDSIEADGDAIRIMLNAPYSALPALLTHYSTQILAPASYTEDGKVQELIATGPFRIVSLNTPQRLEAERFDEYWGEAPAITATSYLAAPRGETRALMAQSGDADIAFTLDAASQARLRMTPSVALHAEPIPRTVTVKLNAAREAFDSVEERRALSLAIDRQGIARGVMRVEDAAANQLMPAGMGAWHLEGLAAPEKNLEKARRLLESQGWTPGEDGILQQDGQPFSVTLTTFADRPELPVIATALQDQWRQLGIDVAVNVGNSSEIPSSHNDGSLDMGLLARNFGLVPDPLAIVRQDFGPQGGDWGAMNWSSDALNSAVGELISATDEGRKAALEKQTAEILHEQMPVIPVAWYVQTASVNARLGGFAIDPFERSYRLSDLHWEE</sequence>
<dbReference type="Gene3D" id="3.40.190.10">
    <property type="entry name" value="Periplasmic binding protein-like II"/>
    <property type="match status" value="1"/>
</dbReference>
<dbReference type="AlphaFoldDB" id="A0A1M7BCQ8"/>
<name>A0A1M7BCQ8_9GAMM</name>